<organism evidence="10 11">
    <name type="scientific">Neoroseomonas terrae</name>
    <dbReference type="NCBI Taxonomy" id="424799"/>
    <lineage>
        <taxon>Bacteria</taxon>
        <taxon>Pseudomonadati</taxon>
        <taxon>Pseudomonadota</taxon>
        <taxon>Alphaproteobacteria</taxon>
        <taxon>Acetobacterales</taxon>
        <taxon>Acetobacteraceae</taxon>
        <taxon>Neoroseomonas</taxon>
    </lineage>
</organism>
<comment type="similarity">
    <text evidence="7 8">Belongs to the PINc/VapC protein family.</text>
</comment>
<dbReference type="Pfam" id="PF01850">
    <property type="entry name" value="PIN"/>
    <property type="match status" value="1"/>
</dbReference>
<keyword evidence="2 8" id="KW-1277">Toxin-antitoxin system</keyword>
<dbReference type="EC" id="3.1.-.-" evidence="8"/>
<reference evidence="11" key="1">
    <citation type="journal article" date="2021" name="Syst. Appl. Microbiol.">
        <title>Roseomonas hellenica sp. nov., isolated from roots of wild-growing Alkanna tinctoria.</title>
        <authorList>
            <person name="Rat A."/>
            <person name="Naranjo H.D."/>
            <person name="Lebbe L."/>
            <person name="Cnockaert M."/>
            <person name="Krigas N."/>
            <person name="Grigoriadou K."/>
            <person name="Maloupa E."/>
            <person name="Willems A."/>
        </authorList>
    </citation>
    <scope>NUCLEOTIDE SEQUENCE [LARGE SCALE GENOMIC DNA]</scope>
    <source>
        <strain evidence="11">LMG 31159</strain>
    </source>
</reference>
<keyword evidence="3 8" id="KW-0540">Nuclease</keyword>
<protein>
    <recommendedName>
        <fullName evidence="8">Ribonuclease VapC</fullName>
        <shortName evidence="8">RNase VapC</shortName>
        <ecNumber evidence="8">3.1.-.-</ecNumber>
    </recommendedName>
    <alternativeName>
        <fullName evidence="8">Toxin VapC</fullName>
    </alternativeName>
</protein>
<evidence type="ECO:0000256" key="1">
    <source>
        <dbReference type="ARBA" id="ARBA00001946"/>
    </source>
</evidence>
<dbReference type="InterPro" id="IPR022907">
    <property type="entry name" value="VapC_family"/>
</dbReference>
<evidence type="ECO:0000259" key="9">
    <source>
        <dbReference type="Pfam" id="PF01850"/>
    </source>
</evidence>
<dbReference type="Proteomes" id="UP000698752">
    <property type="component" value="Unassembled WGS sequence"/>
</dbReference>
<dbReference type="SUPFAM" id="SSF88723">
    <property type="entry name" value="PIN domain-like"/>
    <property type="match status" value="1"/>
</dbReference>
<dbReference type="HAMAP" id="MF_00265">
    <property type="entry name" value="VapC_Nob1"/>
    <property type="match status" value="1"/>
</dbReference>
<evidence type="ECO:0000256" key="5">
    <source>
        <dbReference type="ARBA" id="ARBA00022801"/>
    </source>
</evidence>
<dbReference type="Gene3D" id="3.40.50.1010">
    <property type="entry name" value="5'-nuclease"/>
    <property type="match status" value="1"/>
</dbReference>
<keyword evidence="11" id="KW-1185">Reference proteome</keyword>
<dbReference type="InterPro" id="IPR050556">
    <property type="entry name" value="Type_II_TA_system_RNase"/>
</dbReference>
<comment type="caution">
    <text evidence="10">The sequence shown here is derived from an EMBL/GenBank/DDBJ whole genome shotgun (WGS) entry which is preliminary data.</text>
</comment>
<evidence type="ECO:0000256" key="2">
    <source>
        <dbReference type="ARBA" id="ARBA00022649"/>
    </source>
</evidence>
<feature type="domain" description="PIN" evidence="9">
    <location>
        <begin position="1"/>
        <end position="125"/>
    </location>
</feature>
<keyword evidence="6 8" id="KW-0460">Magnesium</keyword>
<dbReference type="PANTHER" id="PTHR33653:SF1">
    <property type="entry name" value="RIBONUCLEASE VAPC2"/>
    <property type="match status" value="1"/>
</dbReference>
<dbReference type="CDD" id="cd09871">
    <property type="entry name" value="PIN_MtVapC28-VapC30-like"/>
    <property type="match status" value="1"/>
</dbReference>
<keyword evidence="4 8" id="KW-0479">Metal-binding</keyword>
<dbReference type="PANTHER" id="PTHR33653">
    <property type="entry name" value="RIBONUCLEASE VAPC2"/>
    <property type="match status" value="1"/>
</dbReference>
<gene>
    <name evidence="8" type="primary">vapC</name>
    <name evidence="10" type="ORF">GXW78_13325</name>
</gene>
<evidence type="ECO:0000313" key="11">
    <source>
        <dbReference type="Proteomes" id="UP000698752"/>
    </source>
</evidence>
<dbReference type="InterPro" id="IPR029060">
    <property type="entry name" value="PIN-like_dom_sf"/>
</dbReference>
<feature type="binding site" evidence="8">
    <location>
        <position position="4"/>
    </location>
    <ligand>
        <name>Mg(2+)</name>
        <dbReference type="ChEBI" id="CHEBI:18420"/>
    </ligand>
</feature>
<keyword evidence="5 8" id="KW-0378">Hydrolase</keyword>
<feature type="binding site" evidence="8">
    <location>
        <position position="99"/>
    </location>
    <ligand>
        <name>Mg(2+)</name>
        <dbReference type="ChEBI" id="CHEBI:18420"/>
    </ligand>
</feature>
<evidence type="ECO:0000256" key="3">
    <source>
        <dbReference type="ARBA" id="ARBA00022722"/>
    </source>
</evidence>
<sequence length="129" mass="13772">MIVDASALIAILFKEKEATAFASAMRDAESRVVSAATVVETAMVAEGRTGPAMGAELDELLGSMRAEIVPFTAEHAALARDAWRRYGKGRHPAGLNLGDCFSYALAKARNEPLLFKGDDFARTDVKAAI</sequence>
<evidence type="ECO:0000256" key="7">
    <source>
        <dbReference type="ARBA" id="ARBA00038093"/>
    </source>
</evidence>
<accession>A0ABS5EHY9</accession>
<proteinExistence type="inferred from homology"/>
<comment type="function">
    <text evidence="8">Toxic component of a toxin-antitoxin (TA) system. An RNase.</text>
</comment>
<keyword evidence="8" id="KW-0800">Toxin</keyword>
<dbReference type="RefSeq" id="WP_211869316.1">
    <property type="nucleotide sequence ID" value="NZ_JAAEDI010000013.1"/>
</dbReference>
<dbReference type="InterPro" id="IPR002716">
    <property type="entry name" value="PIN_dom"/>
</dbReference>
<evidence type="ECO:0000256" key="8">
    <source>
        <dbReference type="HAMAP-Rule" id="MF_00265"/>
    </source>
</evidence>
<name>A0ABS5EHY9_9PROT</name>
<dbReference type="EMBL" id="JAAEDI010000013">
    <property type="protein sequence ID" value="MBR0650651.1"/>
    <property type="molecule type" value="Genomic_DNA"/>
</dbReference>
<evidence type="ECO:0000256" key="4">
    <source>
        <dbReference type="ARBA" id="ARBA00022723"/>
    </source>
</evidence>
<evidence type="ECO:0000313" key="10">
    <source>
        <dbReference type="EMBL" id="MBR0650651.1"/>
    </source>
</evidence>
<comment type="cofactor">
    <cofactor evidence="1 8">
        <name>Mg(2+)</name>
        <dbReference type="ChEBI" id="CHEBI:18420"/>
    </cofactor>
</comment>
<evidence type="ECO:0000256" key="6">
    <source>
        <dbReference type="ARBA" id="ARBA00022842"/>
    </source>
</evidence>